<dbReference type="PROSITE" id="PS51379">
    <property type="entry name" value="4FE4S_FER_2"/>
    <property type="match status" value="3"/>
</dbReference>
<organism evidence="10 11">
    <name type="scientific">Vibrio chanodichtyis</name>
    <dbReference type="NCBI Taxonomy" id="3027932"/>
    <lineage>
        <taxon>Bacteria</taxon>
        <taxon>Pseudomonadati</taxon>
        <taxon>Pseudomonadota</taxon>
        <taxon>Gammaproteobacteria</taxon>
        <taxon>Vibrionales</taxon>
        <taxon>Vibrionaceae</taxon>
        <taxon>Vibrio</taxon>
    </lineage>
</organism>
<dbReference type="InterPro" id="IPR050572">
    <property type="entry name" value="Fe-S_Ferredoxin"/>
</dbReference>
<evidence type="ECO:0000256" key="2">
    <source>
        <dbReference type="ARBA" id="ARBA00022485"/>
    </source>
</evidence>
<feature type="binding site" evidence="8">
    <location>
        <position position="150"/>
    </location>
    <ligand>
        <name>[4Fe-4S] cluster</name>
        <dbReference type="ChEBI" id="CHEBI:49883"/>
        <label>3</label>
    </ligand>
</feature>
<evidence type="ECO:0000256" key="6">
    <source>
        <dbReference type="ARBA" id="ARBA00023004"/>
    </source>
</evidence>
<dbReference type="PROSITE" id="PS00198">
    <property type="entry name" value="4FE4S_FER_1"/>
    <property type="match status" value="2"/>
</dbReference>
<dbReference type="PANTHER" id="PTHR43687:SF6">
    <property type="entry name" value="L-ASPARTATE SEMIALDEHYDE SULFURTRANSFERASE IRON-SULFUR SUBUNIT"/>
    <property type="match status" value="1"/>
</dbReference>
<evidence type="ECO:0000256" key="8">
    <source>
        <dbReference type="HAMAP-Rule" id="MF_02201"/>
    </source>
</evidence>
<sequence>MVDLSKRRWFTAGQQTPPSQVRLPWIANPSAFIDDCTRCGKCLQACETQIIKTGDGGFPSIDFSLDECTFCYQCAQSCPEPIFLPQSAAPWQASAQIASQCLAHNQVECRSCQDACPAEAIQFALQLGRTATPQVNQPNCSGCGACVAVCPSSAIAVYYTAVDYTKNIA</sequence>
<dbReference type="InterPro" id="IPR004496">
    <property type="entry name" value="NapF"/>
</dbReference>
<evidence type="ECO:0000313" key="11">
    <source>
        <dbReference type="Proteomes" id="UP001216189"/>
    </source>
</evidence>
<dbReference type="InterPro" id="IPR017896">
    <property type="entry name" value="4Fe4S_Fe-S-bd"/>
</dbReference>
<keyword evidence="3 8" id="KW-0479">Metal-binding</keyword>
<name>A0ABT5V2W4_9VIBR</name>
<keyword evidence="11" id="KW-1185">Reference proteome</keyword>
<dbReference type="EMBL" id="JARBFT010000010">
    <property type="protein sequence ID" value="MDE1515447.1"/>
    <property type="molecule type" value="Genomic_DNA"/>
</dbReference>
<dbReference type="Proteomes" id="UP001216189">
    <property type="component" value="Unassembled WGS sequence"/>
</dbReference>
<evidence type="ECO:0000256" key="5">
    <source>
        <dbReference type="ARBA" id="ARBA00022982"/>
    </source>
</evidence>
<dbReference type="Pfam" id="PF12838">
    <property type="entry name" value="Fer4_7"/>
    <property type="match status" value="2"/>
</dbReference>
<feature type="domain" description="4Fe-4S ferredoxin-type" evidence="9">
    <location>
        <begin position="57"/>
        <end position="88"/>
    </location>
</feature>
<comment type="subcellular location">
    <subcellularLocation>
        <location evidence="8">Cytoplasm</location>
    </subcellularLocation>
</comment>
<feature type="domain" description="4Fe-4S ferredoxin-type" evidence="9">
    <location>
        <begin position="131"/>
        <end position="160"/>
    </location>
</feature>
<dbReference type="SUPFAM" id="SSF54862">
    <property type="entry name" value="4Fe-4S ferredoxins"/>
    <property type="match status" value="1"/>
</dbReference>
<dbReference type="CDD" id="cd10564">
    <property type="entry name" value="NapF_like"/>
    <property type="match status" value="1"/>
</dbReference>
<dbReference type="Gene3D" id="3.30.70.20">
    <property type="match status" value="2"/>
</dbReference>
<dbReference type="NCBIfam" id="TIGR00402">
    <property type="entry name" value="napF"/>
    <property type="match status" value="1"/>
</dbReference>
<feature type="binding site" evidence="8">
    <location>
        <position position="146"/>
    </location>
    <ligand>
        <name>[4Fe-4S] cluster</name>
        <dbReference type="ChEBI" id="CHEBI:49883"/>
        <label>3</label>
    </ligand>
</feature>
<evidence type="ECO:0000256" key="1">
    <source>
        <dbReference type="ARBA" id="ARBA00022448"/>
    </source>
</evidence>
<evidence type="ECO:0000256" key="4">
    <source>
        <dbReference type="ARBA" id="ARBA00022737"/>
    </source>
</evidence>
<dbReference type="PANTHER" id="PTHR43687">
    <property type="entry name" value="ADENYLYLSULFATE REDUCTASE, BETA SUBUNIT"/>
    <property type="match status" value="1"/>
</dbReference>
<feature type="binding site" evidence="8">
    <location>
        <position position="140"/>
    </location>
    <ligand>
        <name>[4Fe-4S] cluster</name>
        <dbReference type="ChEBI" id="CHEBI:49883"/>
        <label>3</label>
    </ligand>
</feature>
<feature type="binding site" evidence="8">
    <location>
        <position position="143"/>
    </location>
    <ligand>
        <name>[4Fe-4S] cluster</name>
        <dbReference type="ChEBI" id="CHEBI:49883"/>
        <label>3</label>
    </ligand>
</feature>
<accession>A0ABT5V2W4</accession>
<evidence type="ECO:0000256" key="7">
    <source>
        <dbReference type="ARBA" id="ARBA00023014"/>
    </source>
</evidence>
<keyword evidence="8" id="KW-0963">Cytoplasm</keyword>
<keyword evidence="2 8" id="KW-0004">4Fe-4S</keyword>
<gene>
    <name evidence="8 10" type="primary">napF</name>
    <name evidence="10" type="ORF">PUN32_10535</name>
</gene>
<evidence type="ECO:0000313" key="10">
    <source>
        <dbReference type="EMBL" id="MDE1515447.1"/>
    </source>
</evidence>
<protein>
    <recommendedName>
        <fullName evidence="8">Ferredoxin-type protein NapF</fullName>
    </recommendedName>
</protein>
<feature type="binding site" evidence="8">
    <location>
        <position position="74"/>
    </location>
    <ligand>
        <name>[4Fe-4S] cluster</name>
        <dbReference type="ChEBI" id="CHEBI:49883"/>
        <label>2</label>
    </ligand>
</feature>
<feature type="binding site" evidence="8">
    <location>
        <position position="71"/>
    </location>
    <ligand>
        <name>[4Fe-4S] cluster</name>
        <dbReference type="ChEBI" id="CHEBI:49883"/>
        <label>2</label>
    </ligand>
</feature>
<reference evidence="10 11" key="1">
    <citation type="submission" date="2023-02" db="EMBL/GenBank/DDBJ databases">
        <title>Vibrio intestini sp. nov., a close relative of Vibrio cholerae isolated from the intestine of Healthy Culter dabryi.</title>
        <authorList>
            <person name="Wu N."/>
        </authorList>
    </citation>
    <scope>NUCLEOTIDE SEQUENCE [LARGE SCALE GENOMIC DNA]</scope>
    <source>
        <strain evidence="10 11">DSL-7</strain>
    </source>
</reference>
<keyword evidence="1" id="KW-0813">Transport</keyword>
<comment type="similarity">
    <text evidence="8">Belongs to the NapF family.</text>
</comment>
<keyword evidence="6 8" id="KW-0408">Iron</keyword>
<dbReference type="InterPro" id="IPR017900">
    <property type="entry name" value="4Fe4S_Fe_S_CS"/>
</dbReference>
<keyword evidence="4 8" id="KW-0677">Repeat</keyword>
<keyword evidence="7 8" id="KW-0411">Iron-sulfur</keyword>
<comment type="caution">
    <text evidence="10">The sequence shown here is derived from an EMBL/GenBank/DDBJ whole genome shotgun (WGS) entry which is preliminary data.</text>
</comment>
<evidence type="ECO:0000256" key="3">
    <source>
        <dbReference type="ARBA" id="ARBA00022723"/>
    </source>
</evidence>
<feature type="binding site" evidence="8">
    <location>
        <position position="78"/>
    </location>
    <ligand>
        <name>[4Fe-4S] cluster</name>
        <dbReference type="ChEBI" id="CHEBI:49883"/>
        <label>2</label>
    </ligand>
</feature>
<feature type="binding site" evidence="8">
    <location>
        <position position="39"/>
    </location>
    <ligand>
        <name>[4Fe-4S] cluster</name>
        <dbReference type="ChEBI" id="CHEBI:49883"/>
        <label>1</label>
    </ligand>
</feature>
<comment type="cofactor">
    <cofactor evidence="8">
        <name>[4Fe-4S] cluster</name>
        <dbReference type="ChEBI" id="CHEBI:49883"/>
    </cofactor>
</comment>
<feature type="binding site" evidence="8">
    <location>
        <position position="42"/>
    </location>
    <ligand>
        <name>[4Fe-4S] cluster</name>
        <dbReference type="ChEBI" id="CHEBI:49883"/>
        <label>1</label>
    </ligand>
</feature>
<proteinExistence type="inferred from homology"/>
<comment type="function">
    <text evidence="8">Could be involved in the maturation of NapA, the catalytic subunit of the periplasmic nitrate reductase, before its export into the periplasm.</text>
</comment>
<feature type="binding site" evidence="8">
    <location>
        <position position="68"/>
    </location>
    <ligand>
        <name>[4Fe-4S] cluster</name>
        <dbReference type="ChEBI" id="CHEBI:49883"/>
        <label>2</label>
    </ligand>
</feature>
<evidence type="ECO:0000259" key="9">
    <source>
        <dbReference type="PROSITE" id="PS51379"/>
    </source>
</evidence>
<dbReference type="RefSeq" id="WP_274723067.1">
    <property type="nucleotide sequence ID" value="NZ_JARBFT010000010.1"/>
</dbReference>
<comment type="subunit">
    <text evidence="8">Interacts with the cytoplasmic NapA precursor.</text>
</comment>
<feature type="domain" description="4Fe-4S ferredoxin-type" evidence="9">
    <location>
        <begin position="27"/>
        <end position="56"/>
    </location>
</feature>
<feature type="binding site" evidence="8">
    <location>
        <position position="36"/>
    </location>
    <ligand>
        <name>[4Fe-4S] cluster</name>
        <dbReference type="ChEBI" id="CHEBI:49883"/>
        <label>1</label>
    </ligand>
</feature>
<feature type="binding site" evidence="8">
    <location>
        <position position="46"/>
    </location>
    <ligand>
        <name>[4Fe-4S] cluster</name>
        <dbReference type="ChEBI" id="CHEBI:49883"/>
        <label>1</label>
    </ligand>
</feature>
<dbReference type="HAMAP" id="MF_02201">
    <property type="entry name" value="NapF"/>
    <property type="match status" value="1"/>
</dbReference>
<keyword evidence="5" id="KW-0249">Electron transport</keyword>